<dbReference type="SMART" id="SM00369">
    <property type="entry name" value="LRR_TYP"/>
    <property type="match status" value="6"/>
</dbReference>
<keyword evidence="2" id="KW-0677">Repeat</keyword>
<dbReference type="Proteomes" id="UP000005801">
    <property type="component" value="Unassembled WGS sequence"/>
</dbReference>
<dbReference type="InterPro" id="IPR024983">
    <property type="entry name" value="CHAT_dom"/>
</dbReference>
<evidence type="ECO:0000313" key="5">
    <source>
        <dbReference type="EMBL" id="EDM79700.1"/>
    </source>
</evidence>
<dbReference type="eggNOG" id="COG0714">
    <property type="taxonomic scope" value="Bacteria"/>
</dbReference>
<dbReference type="InterPro" id="IPR032675">
    <property type="entry name" value="LRR_dom_sf"/>
</dbReference>
<evidence type="ECO:0000256" key="1">
    <source>
        <dbReference type="ARBA" id="ARBA00022614"/>
    </source>
</evidence>
<dbReference type="InterPro" id="IPR003593">
    <property type="entry name" value="AAA+_ATPase"/>
</dbReference>
<dbReference type="InterPro" id="IPR055414">
    <property type="entry name" value="LRR_R13L4/SHOC2-like"/>
</dbReference>
<dbReference type="Pfam" id="PF12770">
    <property type="entry name" value="CHAT"/>
    <property type="match status" value="1"/>
</dbReference>
<dbReference type="Gene3D" id="3.80.10.10">
    <property type="entry name" value="Ribonuclease Inhibitor"/>
    <property type="match status" value="2"/>
</dbReference>
<accession>A6G375</accession>
<dbReference type="Pfam" id="PF23598">
    <property type="entry name" value="LRR_14"/>
    <property type="match status" value="1"/>
</dbReference>
<comment type="caution">
    <text evidence="5">The sequence shown here is derived from an EMBL/GenBank/DDBJ whole genome shotgun (WGS) entry which is preliminary data.</text>
</comment>
<sequence length="1503" mass="161805">MERDGAPRRALGWPSVLSDAGQLAEVFERAAEEGWTELAILSRSKHWGRLSRQDWAPERCFVSGFGADVLAALVERGQGLERLALVALDIDDAMVEVLSKLTGLQILDLSRNAITATGVESLSWIGGLTQLSLRSNQGVGDRGAEILASLRSLEVLNLDRCGIGPIGAQALGKLGELRELVLSHNRILDEGAVALAKLAKLRELELSVCQLGDEGAAALAKLRALEILRLGGNHVGPKAAAAFAGHLDKLQELELAVNQVGEEGARSLSGMLGHLRRLDLSYNKIGDAGLEGLLQPWGKRRVALEHLDLIENGITLVSPSVLRTRDPERIREGLRGVGEEAAAATATAAAAPSDASGPAAVLDAAERVIEAALADWSLERERVRRQAMVNAHSLVDDNIRAFGECRLDRQDFETLFGYFNADCVSGKHLRNRFSPAFAGSVGGELLADLPALNHWTTRLWQARTDADVFTLLDVLWKDRALRGAGRSFPTTLLHARDPELYWPLTAGLAAGFEALTGTRVSRKWGSAFRDYVYGLRGLRETYSIPTHAVDLVLWATRGSAEAERAAEAEREPVAPTPEMPELVLQLSWKEGGCVVRREADTDWPDTSHPLPPTEYFLDRKASLATLDALGGSLFAVLFAESSCLEAYGEALTAAREAGAPLRLVLELFDDLDAAGQCTVADPCWEAIVDPELGRLGSSAQVRLCRRRAGFEAQPEPPRRPGRPRLFVALAEPLDMEALHLLPEYRIFDELERRGLVSLTRETETTLPRLYDGLAKADLFHFAGHAQTGQLLLVDELGAAQPLDAGALREAVERPPRLAVLNACAGAVTLGAVASIAELLLRGGVGAVVAMNGKIPDITAVAFAKTFYQRLAVGEAVDEAVQRTRWQLCAEGLPLWFLATLWLHAPAAALFDQEEANRDERERVRAQLAAEEEDAERVYAIIDGPTSVARTLDATELRRLTRSLLREVRDSSDRDLPAKLQRRLEEGAARVQGAVAEPARPDIGELVSSMGQTMEGLPSLVGGLEELIDALRGAVAVGSGAVALASKGGPVGPSKGPSSGAGQGLAGDEADAAVPLDGDHCEGEYPLSLGARSCAQIEAGVERGLVFPAGVVERCLNHLLAGRHLVLTGPPGTGKSTLAERLAEVLGYDVEVETANPDWTTYEVVGGLAPATGEGSGEGVRYRVAPGCVLAAVEKNWPVDGAVRRRRAGGRGTWLIIDEMNRANLDQAFGELFTALVRGKLEDPRTGREVPIPGDFRLLCTANTADRRLLFQFSEALKRRFAFVEVPAFEAGRLGLTEEVRGALRAQLEQRPVMRPIVDQEATFIQNFEALADRLDPIVERVRWFHPMGMAQIVEVLIYVLVTSHHRSEGVTPPSAVNHRWIGEALVDNWGPAFENQPAPVLEALAAVLSEPPAGWLRGAHAKLEGFGSDPALERAARTIWTQMGELPEGSEPPWSTLPKEPAGGNVAEAGGPAWLTQPPPGELADDTALFVARLRELAGGRAG</sequence>
<dbReference type="RefSeq" id="WP_006971174.1">
    <property type="nucleotide sequence ID" value="NZ_ABCS01000017.1"/>
</dbReference>
<dbReference type="InterPro" id="IPR027417">
    <property type="entry name" value="P-loop_NTPase"/>
</dbReference>
<feature type="region of interest" description="Disordered" evidence="3">
    <location>
        <begin position="1462"/>
        <end position="1482"/>
    </location>
</feature>
<dbReference type="Pfam" id="PF07728">
    <property type="entry name" value="AAA_5"/>
    <property type="match status" value="1"/>
</dbReference>
<feature type="domain" description="AAA+ ATPase" evidence="4">
    <location>
        <begin position="1120"/>
        <end position="1289"/>
    </location>
</feature>
<reference evidence="5 6" key="1">
    <citation type="submission" date="2007-06" db="EMBL/GenBank/DDBJ databases">
        <authorList>
            <person name="Shimkets L."/>
            <person name="Ferriera S."/>
            <person name="Johnson J."/>
            <person name="Kravitz S."/>
            <person name="Beeson K."/>
            <person name="Sutton G."/>
            <person name="Rogers Y.-H."/>
            <person name="Friedman R."/>
            <person name="Frazier M."/>
            <person name="Venter J.C."/>
        </authorList>
    </citation>
    <scope>NUCLEOTIDE SEQUENCE [LARGE SCALE GENOMIC DNA]</scope>
    <source>
        <strain evidence="5 6">SIR-1</strain>
    </source>
</reference>
<name>A6G375_9BACT</name>
<dbReference type="PROSITE" id="PS51450">
    <property type="entry name" value="LRR"/>
    <property type="match status" value="1"/>
</dbReference>
<keyword evidence="1" id="KW-0433">Leucine-rich repeat</keyword>
<feature type="region of interest" description="Disordered" evidence="3">
    <location>
        <begin position="1046"/>
        <end position="1072"/>
    </location>
</feature>
<dbReference type="InterPro" id="IPR001611">
    <property type="entry name" value="Leu-rich_rpt"/>
</dbReference>
<gene>
    <name evidence="5" type="ORF">PPSIR1_16600</name>
</gene>
<dbReference type="InterPro" id="IPR011704">
    <property type="entry name" value="ATPase_dyneun-rel_AAA"/>
</dbReference>
<dbReference type="eggNOG" id="COG4995">
    <property type="taxonomic scope" value="Bacteria"/>
</dbReference>
<evidence type="ECO:0000256" key="3">
    <source>
        <dbReference type="SAM" id="MobiDB-lite"/>
    </source>
</evidence>
<evidence type="ECO:0000256" key="2">
    <source>
        <dbReference type="ARBA" id="ARBA00022737"/>
    </source>
</evidence>
<proteinExistence type="predicted"/>
<protein>
    <recommendedName>
        <fullName evidence="4">AAA+ ATPase domain-containing protein</fullName>
    </recommendedName>
</protein>
<feature type="compositionally biased region" description="Low complexity" evidence="3">
    <location>
        <begin position="1046"/>
        <end position="1057"/>
    </location>
</feature>
<keyword evidence="6" id="KW-1185">Reference proteome</keyword>
<dbReference type="CDD" id="cd00009">
    <property type="entry name" value="AAA"/>
    <property type="match status" value="1"/>
</dbReference>
<dbReference type="SMART" id="SM00382">
    <property type="entry name" value="AAA"/>
    <property type="match status" value="1"/>
</dbReference>
<dbReference type="EMBL" id="ABCS01000017">
    <property type="protein sequence ID" value="EDM79700.1"/>
    <property type="molecule type" value="Genomic_DNA"/>
</dbReference>
<dbReference type="PANTHER" id="PTHR37291">
    <property type="entry name" value="5-METHYLCYTOSINE-SPECIFIC RESTRICTION ENZYME B"/>
    <property type="match status" value="1"/>
</dbReference>
<dbReference type="STRING" id="391625.PPSIR1_16600"/>
<dbReference type="SUPFAM" id="SSF52047">
    <property type="entry name" value="RNI-like"/>
    <property type="match status" value="1"/>
</dbReference>
<dbReference type="SMART" id="SM00368">
    <property type="entry name" value="LRR_RI"/>
    <property type="match status" value="6"/>
</dbReference>
<evidence type="ECO:0000259" key="4">
    <source>
        <dbReference type="SMART" id="SM00382"/>
    </source>
</evidence>
<dbReference type="SUPFAM" id="SSF52540">
    <property type="entry name" value="P-loop containing nucleoside triphosphate hydrolases"/>
    <property type="match status" value="1"/>
</dbReference>
<organism evidence="5 6">
    <name type="scientific">Plesiocystis pacifica SIR-1</name>
    <dbReference type="NCBI Taxonomy" id="391625"/>
    <lineage>
        <taxon>Bacteria</taxon>
        <taxon>Pseudomonadati</taxon>
        <taxon>Myxococcota</taxon>
        <taxon>Polyangia</taxon>
        <taxon>Nannocystales</taxon>
        <taxon>Nannocystaceae</taxon>
        <taxon>Plesiocystis</taxon>
    </lineage>
</organism>
<dbReference type="InterPro" id="IPR003591">
    <property type="entry name" value="Leu-rich_rpt_typical-subtyp"/>
</dbReference>
<dbReference type="GO" id="GO:0005524">
    <property type="term" value="F:ATP binding"/>
    <property type="evidence" value="ECO:0007669"/>
    <property type="project" value="InterPro"/>
</dbReference>
<dbReference type="GO" id="GO:0016887">
    <property type="term" value="F:ATP hydrolysis activity"/>
    <property type="evidence" value="ECO:0007669"/>
    <property type="project" value="InterPro"/>
</dbReference>
<dbReference type="eggNOG" id="COG4886">
    <property type="taxonomic scope" value="Bacteria"/>
</dbReference>
<dbReference type="Gene3D" id="3.40.50.300">
    <property type="entry name" value="P-loop containing nucleotide triphosphate hydrolases"/>
    <property type="match status" value="1"/>
</dbReference>
<evidence type="ECO:0000313" key="6">
    <source>
        <dbReference type="Proteomes" id="UP000005801"/>
    </source>
</evidence>
<dbReference type="PANTHER" id="PTHR37291:SF1">
    <property type="entry name" value="TYPE IV METHYL-DIRECTED RESTRICTION ENZYME ECOKMCRB SUBUNIT"/>
    <property type="match status" value="1"/>
</dbReference>
<dbReference type="InterPro" id="IPR052934">
    <property type="entry name" value="Methyl-DNA_Rec/Restrict_Enz"/>
</dbReference>